<reference evidence="3" key="1">
    <citation type="journal article" date="2019" name="Int. J. Syst. Evol. Microbiol.">
        <title>The Global Catalogue of Microorganisms (GCM) 10K type strain sequencing project: providing services to taxonomists for standard genome sequencing and annotation.</title>
        <authorList>
            <consortium name="The Broad Institute Genomics Platform"/>
            <consortium name="The Broad Institute Genome Sequencing Center for Infectious Disease"/>
            <person name="Wu L."/>
            <person name="Ma J."/>
        </authorList>
    </citation>
    <scope>NUCLEOTIDE SEQUENCE [LARGE SCALE GENOMIC DNA]</scope>
    <source>
        <strain evidence="3">CGMCC 4.7367</strain>
    </source>
</reference>
<evidence type="ECO:0000256" key="1">
    <source>
        <dbReference type="SAM" id="MobiDB-lite"/>
    </source>
</evidence>
<feature type="compositionally biased region" description="Polar residues" evidence="1">
    <location>
        <begin position="79"/>
        <end position="103"/>
    </location>
</feature>
<gene>
    <name evidence="2" type="ORF">GCM10017774_42470</name>
</gene>
<proteinExistence type="predicted"/>
<keyword evidence="3" id="KW-1185">Reference proteome</keyword>
<feature type="region of interest" description="Disordered" evidence="1">
    <location>
        <begin position="76"/>
        <end position="103"/>
    </location>
</feature>
<dbReference type="Pfam" id="PF07070">
    <property type="entry name" value="Spo0M"/>
    <property type="match status" value="1"/>
</dbReference>
<dbReference type="EMBL" id="BNAR01000006">
    <property type="protein sequence ID" value="GHH43938.1"/>
    <property type="molecule type" value="Genomic_DNA"/>
</dbReference>
<dbReference type="InterPro" id="IPR009776">
    <property type="entry name" value="Spore_0_M"/>
</dbReference>
<evidence type="ECO:0000313" key="2">
    <source>
        <dbReference type="EMBL" id="GHH43938.1"/>
    </source>
</evidence>
<evidence type="ECO:0000313" key="3">
    <source>
        <dbReference type="Proteomes" id="UP000605568"/>
    </source>
</evidence>
<comment type="caution">
    <text evidence="2">The sequence shown here is derived from an EMBL/GenBank/DDBJ whole genome shotgun (WGS) entry which is preliminary data.</text>
</comment>
<protein>
    <submittedName>
        <fullName evidence="2">Uncharacterized protein</fullName>
    </submittedName>
</protein>
<accession>A0ABQ3MFI0</accession>
<dbReference type="PANTHER" id="PTHR40053:SF1">
    <property type="entry name" value="SPORULATION-CONTROL PROTEIN SPO0M"/>
    <property type="match status" value="1"/>
</dbReference>
<dbReference type="PANTHER" id="PTHR40053">
    <property type="entry name" value="SPORULATION-CONTROL PROTEIN SPO0M"/>
    <property type="match status" value="1"/>
</dbReference>
<organism evidence="2 3">
    <name type="scientific">Lentzea cavernae</name>
    <dbReference type="NCBI Taxonomy" id="2020703"/>
    <lineage>
        <taxon>Bacteria</taxon>
        <taxon>Bacillati</taxon>
        <taxon>Actinomycetota</taxon>
        <taxon>Actinomycetes</taxon>
        <taxon>Pseudonocardiales</taxon>
        <taxon>Pseudonocardiaceae</taxon>
        <taxon>Lentzea</taxon>
    </lineage>
</organism>
<sequence>MRVPAGELLAIPFQLPLPWETPITAVGGQPLPRMTVGVRAELVIAGAPDKGDLDPILVGPLPSQDAVLTAVDGRHDVGQPQTANASPTTIKNQPTPTCASRGTFRTSMRAMPSMRAAIDNDSAAM</sequence>
<name>A0ABQ3MFI0_9PSEU</name>
<dbReference type="Proteomes" id="UP000605568">
    <property type="component" value="Unassembled WGS sequence"/>
</dbReference>